<dbReference type="InterPro" id="IPR044156">
    <property type="entry name" value="Galectin-like"/>
</dbReference>
<dbReference type="Gene3D" id="2.60.120.200">
    <property type="match status" value="2"/>
</dbReference>
<dbReference type="SMART" id="SM00908">
    <property type="entry name" value="Gal-bind_lectin"/>
    <property type="match status" value="2"/>
</dbReference>
<dbReference type="AlphaFoldDB" id="A0AAN7Q9B2"/>
<reference evidence="6" key="1">
    <citation type="submission" date="2023-01" db="EMBL/GenBank/DDBJ databases">
        <title>Key to firefly adult light organ development and bioluminescence: homeobox transcription factors regulate luciferase expression and transportation to peroxisome.</title>
        <authorList>
            <person name="Fu X."/>
        </authorList>
    </citation>
    <scope>NUCLEOTIDE SEQUENCE [LARGE SCALE GENOMIC DNA]</scope>
</reference>
<dbReference type="PROSITE" id="PS51304">
    <property type="entry name" value="GALECTIN"/>
    <property type="match status" value="2"/>
</dbReference>
<feature type="region of interest" description="Disordered" evidence="3">
    <location>
        <begin position="25"/>
        <end position="46"/>
    </location>
</feature>
<evidence type="ECO:0000256" key="3">
    <source>
        <dbReference type="SAM" id="MobiDB-lite"/>
    </source>
</evidence>
<feature type="domain" description="Galectin" evidence="4">
    <location>
        <begin position="47"/>
        <end position="179"/>
    </location>
</feature>
<dbReference type="InterPro" id="IPR001079">
    <property type="entry name" value="Galectin_CRD"/>
</dbReference>
<evidence type="ECO:0000259" key="4">
    <source>
        <dbReference type="PROSITE" id="PS51304"/>
    </source>
</evidence>
<dbReference type="GO" id="GO:0030246">
    <property type="term" value="F:carbohydrate binding"/>
    <property type="evidence" value="ECO:0007669"/>
    <property type="project" value="UniProtKB-UniRule"/>
</dbReference>
<dbReference type="PANTHER" id="PTHR11346">
    <property type="entry name" value="GALECTIN"/>
    <property type="match status" value="1"/>
</dbReference>
<keyword evidence="6" id="KW-1185">Reference proteome</keyword>
<name>A0AAN7Q9B2_9COLE</name>
<dbReference type="InterPro" id="IPR013320">
    <property type="entry name" value="ConA-like_dom_sf"/>
</dbReference>
<dbReference type="GO" id="GO:0016936">
    <property type="term" value="F:galactoside binding"/>
    <property type="evidence" value="ECO:0007669"/>
    <property type="project" value="TreeGrafter"/>
</dbReference>
<evidence type="ECO:0000313" key="5">
    <source>
        <dbReference type="EMBL" id="KAK4886927.1"/>
    </source>
</evidence>
<dbReference type="PANTHER" id="PTHR11346:SF176">
    <property type="entry name" value="32 KDA BETA-GALACTOSIDE-BINDING LECTIN LEC-3"/>
    <property type="match status" value="1"/>
</dbReference>
<feature type="domain" description="Galectin" evidence="4">
    <location>
        <begin position="214"/>
        <end position="350"/>
    </location>
</feature>
<protein>
    <recommendedName>
        <fullName evidence="2">Galectin</fullName>
    </recommendedName>
</protein>
<evidence type="ECO:0000256" key="2">
    <source>
        <dbReference type="RuleBase" id="RU102079"/>
    </source>
</evidence>
<dbReference type="Proteomes" id="UP001353858">
    <property type="component" value="Unassembled WGS sequence"/>
</dbReference>
<accession>A0AAN7Q9B2</accession>
<dbReference type="Pfam" id="PF00337">
    <property type="entry name" value="Gal-bind_lectin"/>
    <property type="match status" value="2"/>
</dbReference>
<dbReference type="SMART" id="SM00276">
    <property type="entry name" value="GLECT"/>
    <property type="match status" value="2"/>
</dbReference>
<comment type="caution">
    <text evidence="5">The sequence shown here is derived from an EMBL/GenBank/DDBJ whole genome shotgun (WGS) entry which is preliminary data.</text>
</comment>
<dbReference type="SUPFAM" id="SSF49899">
    <property type="entry name" value="Concanavalin A-like lectins/glucanases"/>
    <property type="match status" value="2"/>
</dbReference>
<keyword evidence="1 2" id="KW-0430">Lectin</keyword>
<proteinExistence type="predicted"/>
<dbReference type="EMBL" id="JARPUR010000001">
    <property type="protein sequence ID" value="KAK4886927.1"/>
    <property type="molecule type" value="Genomic_DNA"/>
</dbReference>
<dbReference type="CDD" id="cd00070">
    <property type="entry name" value="GLECT"/>
    <property type="match status" value="2"/>
</dbReference>
<sequence length="359" mass="40693">MAKTENEETNVCFCCCFPKPTMPNKGTTSESVLARPERESSSSKVPFSGDLPNELSLGNVIVVTGFVLPNCIRFSVNLTCGEGPDADIAFHFNPRLDRNCIVRNCRKRGRWDQEEISSVVKPNIERNKTFEIAIFVAKEEFLVSVNGKHFCAFTFRIPLNLCKRVEVHGLVDVTNVEHKLWSAYPEVTLQNPLLQISHGNEALNNTSKQLTVPLTGHLPKGFQEGWQLEINGRVKLLPHSFYINLQDGAQLWPHPIIPLHLNPRFNTSSGEDIFIRNARCDGHWGPEERTRNFQFSPGSPFNLAIRRGFDRFSVWIDGQLSGEFKYRGNADNINTVYIQGDVVIKNVAMHEKIIDFLKK</sequence>
<gene>
    <name evidence="5" type="ORF">RN001_003198</name>
</gene>
<evidence type="ECO:0000256" key="1">
    <source>
        <dbReference type="ARBA" id="ARBA00022734"/>
    </source>
</evidence>
<evidence type="ECO:0000313" key="6">
    <source>
        <dbReference type="Proteomes" id="UP001353858"/>
    </source>
</evidence>
<organism evidence="5 6">
    <name type="scientific">Aquatica leii</name>
    <dbReference type="NCBI Taxonomy" id="1421715"/>
    <lineage>
        <taxon>Eukaryota</taxon>
        <taxon>Metazoa</taxon>
        <taxon>Ecdysozoa</taxon>
        <taxon>Arthropoda</taxon>
        <taxon>Hexapoda</taxon>
        <taxon>Insecta</taxon>
        <taxon>Pterygota</taxon>
        <taxon>Neoptera</taxon>
        <taxon>Endopterygota</taxon>
        <taxon>Coleoptera</taxon>
        <taxon>Polyphaga</taxon>
        <taxon>Elateriformia</taxon>
        <taxon>Elateroidea</taxon>
        <taxon>Lampyridae</taxon>
        <taxon>Luciolinae</taxon>
        <taxon>Aquatica</taxon>
    </lineage>
</organism>